<gene>
    <name evidence="6" type="ORF">LAESUDRAFT_659591</name>
</gene>
<keyword evidence="2" id="KW-0067">ATP-binding</keyword>
<evidence type="ECO:0000259" key="5">
    <source>
        <dbReference type="PROSITE" id="PS51194"/>
    </source>
</evidence>
<dbReference type="FunCoup" id="A0A165CVN1">
    <property type="interactions" value="308"/>
</dbReference>
<name>A0A165CVN1_9APHY</name>
<dbReference type="PROSITE" id="PS51192">
    <property type="entry name" value="HELICASE_ATP_BIND_1"/>
    <property type="match status" value="1"/>
</dbReference>
<dbReference type="GO" id="GO:0043138">
    <property type="term" value="F:3'-5' DNA helicase activity"/>
    <property type="evidence" value="ECO:0007669"/>
    <property type="project" value="TreeGrafter"/>
</dbReference>
<dbReference type="InterPro" id="IPR018973">
    <property type="entry name" value="MZB"/>
</dbReference>
<dbReference type="PANTHER" id="PTHR47957">
    <property type="entry name" value="ATP-DEPENDENT HELICASE HRQ1"/>
    <property type="match status" value="1"/>
</dbReference>
<dbReference type="RefSeq" id="XP_040761253.1">
    <property type="nucleotide sequence ID" value="XM_040904817.1"/>
</dbReference>
<feature type="domain" description="Helicase C-terminal" evidence="5">
    <location>
        <begin position="557"/>
        <end position="738"/>
    </location>
</feature>
<dbReference type="InterPro" id="IPR055227">
    <property type="entry name" value="HRQ1_WHD"/>
</dbReference>
<dbReference type="GO" id="GO:0016787">
    <property type="term" value="F:hydrolase activity"/>
    <property type="evidence" value="ECO:0007669"/>
    <property type="project" value="UniProtKB-KW"/>
</dbReference>
<dbReference type="Pfam" id="PF00271">
    <property type="entry name" value="Helicase_C"/>
    <property type="match status" value="1"/>
</dbReference>
<sequence length="1089" mass="121744">MVRKDADSTNTSTTKKRKTQSAAAGSAVAGEGATSEPVLKKPRATRAAKGKAKAAPLETSHWPDYFDSLFKALNTVLAFCSSRKNFAITFPVVRQSVEALLKQPLDLAKVAELKALLPDVIRFAYIPRAELRIHSDSQRRDRSPDYSAFDVHTASGSSVYQESDEDEHVLVLDFVQNSRGKKSTNPGFIYALPPALTPEATKKVVNKRNERFIQAVNELLEAISKHEDPVALLQEAARDHIPVDPSSRANTAQLQLKAGPRTVPEPADRPTIDSIIEEIQKQEWYQEQIAHRRTVEARDGIVADLEPPLSETVFEALQSSRKIASLYTHQVAAITALSRGRNVIVSTSTASGKSVIYQVPVLRYLEEDPSSTAMFIYPTKALAQDQKLALEQLLYSCPGLGHVKVFTYDGDTPQEQRAGIRELASVIFTNFDMMHASILPHEDLWRRFLKNLKIVAVDELHYYSDVFGRRVYLHVAQVMRRFRRVCAAVGNRRCRFVSCSATISHPKQHMENIFGIEDVEEITEDGAPSGRKDYLVWNPPLIDPMDESLGRRGSMSEATRLMRFLMARGVRVILFCKIRKSCELAMKMLRAELTADGRHDILRRVMAYRGGLTCSLQDRRRIEREAFSGNLLGIVATNALELGVDIGVLDAVIMLGFPIGGIASFRQQAGRAGRRARDALAVFVADSFPIDQHYVNNPDELFDKLTNDLVLDLESKVLLEAHLQCAAHEMPLMLDDEQYFGPTMKELCETRLVKDKEGWYHTHSKFLPFPAKHISLRGGEEEKYSVVDVTKVEKPGGSAYILEEIELSRALFEIYEGAIFIHQGLTFIVKEVSHDSKIAKLIRSDVNWITEPRDFTNVDAAQTYRIREIRRSPFYAYYGRVELKTVVFGTLVFRNKAIIDAVDLDTPPWERQSTGLWMDVPKSTLELMRDSGINPAEAIHAAEHAFLNRFALANDLKTECKVAEKEYKVATSQRKRPARLIFYEPTGKNGGIATTAFDHVSDILHDALRTVEACECEEGCARCIDSPSCNEGNLVSSKTGALLVLKAILGRPIDVDLIPEYPPEVNASHNTVVEATAVRAVEGVEVEKA</sequence>
<evidence type="ECO:0000313" key="7">
    <source>
        <dbReference type="Proteomes" id="UP000076871"/>
    </source>
</evidence>
<dbReference type="STRING" id="1314785.A0A165CVN1"/>
<dbReference type="PROSITE" id="PS51194">
    <property type="entry name" value="HELICASE_CTER"/>
    <property type="match status" value="1"/>
</dbReference>
<accession>A0A165CVN1</accession>
<feature type="compositionally biased region" description="Low complexity" evidence="3">
    <location>
        <begin position="20"/>
        <end position="35"/>
    </location>
</feature>
<dbReference type="AlphaFoldDB" id="A0A165CVN1"/>
<dbReference type="PANTHER" id="PTHR47957:SF3">
    <property type="entry name" value="ATP-DEPENDENT HELICASE HRQ1"/>
    <property type="match status" value="1"/>
</dbReference>
<dbReference type="CDD" id="cd17923">
    <property type="entry name" value="DEXHc_Hrq1-like"/>
    <property type="match status" value="1"/>
</dbReference>
<dbReference type="SMART" id="SM00490">
    <property type="entry name" value="HELICc"/>
    <property type="match status" value="1"/>
</dbReference>
<dbReference type="InterPro" id="IPR027417">
    <property type="entry name" value="P-loop_NTPase"/>
</dbReference>
<dbReference type="InterPro" id="IPR014001">
    <property type="entry name" value="Helicase_ATP-bd"/>
</dbReference>
<dbReference type="OrthoDB" id="18781at2759"/>
<dbReference type="Pfam" id="PF09369">
    <property type="entry name" value="MZB"/>
    <property type="match status" value="1"/>
</dbReference>
<dbReference type="SUPFAM" id="SSF52540">
    <property type="entry name" value="P-loop containing nucleoside triphosphate hydrolases"/>
    <property type="match status" value="1"/>
</dbReference>
<reference evidence="6 7" key="1">
    <citation type="journal article" date="2016" name="Mol. Biol. Evol.">
        <title>Comparative Genomics of Early-Diverging Mushroom-Forming Fungi Provides Insights into the Origins of Lignocellulose Decay Capabilities.</title>
        <authorList>
            <person name="Nagy L.G."/>
            <person name="Riley R."/>
            <person name="Tritt A."/>
            <person name="Adam C."/>
            <person name="Daum C."/>
            <person name="Floudas D."/>
            <person name="Sun H."/>
            <person name="Yadav J.S."/>
            <person name="Pangilinan J."/>
            <person name="Larsson K.H."/>
            <person name="Matsuura K."/>
            <person name="Barry K."/>
            <person name="Labutti K."/>
            <person name="Kuo R."/>
            <person name="Ohm R.A."/>
            <person name="Bhattacharya S.S."/>
            <person name="Shirouzu T."/>
            <person name="Yoshinaga Y."/>
            <person name="Martin F.M."/>
            <person name="Grigoriev I.V."/>
            <person name="Hibbett D.S."/>
        </authorList>
    </citation>
    <scope>NUCLEOTIDE SEQUENCE [LARGE SCALE GENOMIC DNA]</scope>
    <source>
        <strain evidence="6 7">93-53</strain>
    </source>
</reference>
<dbReference type="Pfam" id="PF00270">
    <property type="entry name" value="DEAD"/>
    <property type="match status" value="1"/>
</dbReference>
<dbReference type="SMART" id="SM00487">
    <property type="entry name" value="DEXDc"/>
    <property type="match status" value="1"/>
</dbReference>
<evidence type="ECO:0000256" key="3">
    <source>
        <dbReference type="SAM" id="MobiDB-lite"/>
    </source>
</evidence>
<dbReference type="InParanoid" id="A0A165CVN1"/>
<dbReference type="InterPro" id="IPR001650">
    <property type="entry name" value="Helicase_C-like"/>
</dbReference>
<dbReference type="CDD" id="cd18797">
    <property type="entry name" value="SF2_C_Hrq"/>
    <property type="match status" value="1"/>
</dbReference>
<protein>
    <submittedName>
        <fullName evidence="6">p-loop containing nucleoside triphosphate hydrolase protein</fullName>
    </submittedName>
</protein>
<evidence type="ECO:0000256" key="2">
    <source>
        <dbReference type="ARBA" id="ARBA00022840"/>
    </source>
</evidence>
<dbReference type="Pfam" id="PF22982">
    <property type="entry name" value="WHD_HRQ1"/>
    <property type="match status" value="1"/>
</dbReference>
<evidence type="ECO:0000256" key="1">
    <source>
        <dbReference type="ARBA" id="ARBA00022741"/>
    </source>
</evidence>
<keyword evidence="6" id="KW-0378">Hydrolase</keyword>
<dbReference type="GO" id="GO:0006289">
    <property type="term" value="P:nucleotide-excision repair"/>
    <property type="evidence" value="ECO:0007669"/>
    <property type="project" value="TreeGrafter"/>
</dbReference>
<dbReference type="GO" id="GO:0003676">
    <property type="term" value="F:nucleic acid binding"/>
    <property type="evidence" value="ECO:0007669"/>
    <property type="project" value="InterPro"/>
</dbReference>
<evidence type="ECO:0000259" key="4">
    <source>
        <dbReference type="PROSITE" id="PS51192"/>
    </source>
</evidence>
<dbReference type="InterPro" id="IPR011545">
    <property type="entry name" value="DEAD/DEAH_box_helicase_dom"/>
</dbReference>
<dbReference type="Proteomes" id="UP000076871">
    <property type="component" value="Unassembled WGS sequence"/>
</dbReference>
<keyword evidence="7" id="KW-1185">Reference proteome</keyword>
<feature type="domain" description="Helicase ATP-binding" evidence="4">
    <location>
        <begin position="334"/>
        <end position="521"/>
    </location>
</feature>
<dbReference type="EMBL" id="KV427643">
    <property type="protein sequence ID" value="KZT03513.1"/>
    <property type="molecule type" value="Genomic_DNA"/>
</dbReference>
<dbReference type="GeneID" id="63821847"/>
<dbReference type="Gene3D" id="3.40.50.300">
    <property type="entry name" value="P-loop containing nucleotide triphosphate hydrolases"/>
    <property type="match status" value="2"/>
</dbReference>
<dbReference type="GO" id="GO:0036297">
    <property type="term" value="P:interstrand cross-link repair"/>
    <property type="evidence" value="ECO:0007669"/>
    <property type="project" value="TreeGrafter"/>
</dbReference>
<dbReference type="GO" id="GO:0005524">
    <property type="term" value="F:ATP binding"/>
    <property type="evidence" value="ECO:0007669"/>
    <property type="project" value="UniProtKB-KW"/>
</dbReference>
<feature type="region of interest" description="Disordered" evidence="3">
    <location>
        <begin position="1"/>
        <end position="53"/>
    </location>
</feature>
<dbReference type="GO" id="GO:0005634">
    <property type="term" value="C:nucleus"/>
    <property type="evidence" value="ECO:0007669"/>
    <property type="project" value="TreeGrafter"/>
</dbReference>
<organism evidence="6 7">
    <name type="scientific">Laetiporus sulphureus 93-53</name>
    <dbReference type="NCBI Taxonomy" id="1314785"/>
    <lineage>
        <taxon>Eukaryota</taxon>
        <taxon>Fungi</taxon>
        <taxon>Dikarya</taxon>
        <taxon>Basidiomycota</taxon>
        <taxon>Agaricomycotina</taxon>
        <taxon>Agaricomycetes</taxon>
        <taxon>Polyporales</taxon>
        <taxon>Laetiporus</taxon>
    </lineage>
</organism>
<proteinExistence type="predicted"/>
<keyword evidence="1" id="KW-0547">Nucleotide-binding</keyword>
<evidence type="ECO:0000313" key="6">
    <source>
        <dbReference type="EMBL" id="KZT03513.1"/>
    </source>
</evidence>
<feature type="compositionally biased region" description="Basic residues" evidence="3">
    <location>
        <begin position="40"/>
        <end position="52"/>
    </location>
</feature>